<dbReference type="PROSITE" id="PS51257">
    <property type="entry name" value="PROKAR_LIPOPROTEIN"/>
    <property type="match status" value="1"/>
</dbReference>
<dbReference type="Gene3D" id="2.50.20.20">
    <property type="match status" value="1"/>
</dbReference>
<accession>A0A3D9SMR0</accession>
<evidence type="ECO:0008006" key="4">
    <source>
        <dbReference type="Google" id="ProtNLM"/>
    </source>
</evidence>
<evidence type="ECO:0000313" key="3">
    <source>
        <dbReference type="Proteomes" id="UP000256661"/>
    </source>
</evidence>
<evidence type="ECO:0000256" key="1">
    <source>
        <dbReference type="SAM" id="SignalP"/>
    </source>
</evidence>
<evidence type="ECO:0000313" key="2">
    <source>
        <dbReference type="EMBL" id="REE95700.1"/>
    </source>
</evidence>
<organism evidence="2 3">
    <name type="scientific">Thermomonospora umbrina</name>
    <dbReference type="NCBI Taxonomy" id="111806"/>
    <lineage>
        <taxon>Bacteria</taxon>
        <taxon>Bacillati</taxon>
        <taxon>Actinomycetota</taxon>
        <taxon>Actinomycetes</taxon>
        <taxon>Streptosporangiales</taxon>
        <taxon>Thermomonosporaceae</taxon>
        <taxon>Thermomonospora</taxon>
    </lineage>
</organism>
<dbReference type="OrthoDB" id="3427828at2"/>
<dbReference type="EMBL" id="QTTT01000001">
    <property type="protein sequence ID" value="REE95700.1"/>
    <property type="molecule type" value="Genomic_DNA"/>
</dbReference>
<reference evidence="2 3" key="1">
    <citation type="submission" date="2018-08" db="EMBL/GenBank/DDBJ databases">
        <title>Sequencing the genomes of 1000 actinobacteria strains.</title>
        <authorList>
            <person name="Klenk H.-P."/>
        </authorList>
    </citation>
    <scope>NUCLEOTIDE SEQUENCE [LARGE SCALE GENOMIC DNA]</scope>
    <source>
        <strain evidence="2 3">DSM 43927</strain>
    </source>
</reference>
<gene>
    <name evidence="2" type="ORF">DFJ69_1109</name>
</gene>
<dbReference type="RefSeq" id="WP_116021453.1">
    <property type="nucleotide sequence ID" value="NZ_QTTT01000001.1"/>
</dbReference>
<protein>
    <recommendedName>
        <fullName evidence="4">Lipoprotein LprG</fullName>
    </recommendedName>
</protein>
<name>A0A3D9SMR0_9ACTN</name>
<comment type="caution">
    <text evidence="2">The sequence shown here is derived from an EMBL/GenBank/DDBJ whole genome shotgun (WGS) entry which is preliminary data.</text>
</comment>
<feature type="signal peptide" evidence="1">
    <location>
        <begin position="1"/>
        <end position="21"/>
    </location>
</feature>
<keyword evidence="1" id="KW-0732">Signal</keyword>
<dbReference type="AlphaFoldDB" id="A0A3D9SMR0"/>
<keyword evidence="3" id="KW-1185">Reference proteome</keyword>
<feature type="chain" id="PRO_5039453869" description="Lipoprotein LprG" evidence="1">
    <location>
        <begin position="22"/>
        <end position="292"/>
    </location>
</feature>
<dbReference type="Proteomes" id="UP000256661">
    <property type="component" value="Unassembled WGS sequence"/>
</dbReference>
<proteinExistence type="predicted"/>
<sequence length="292" mass="30440">MRAPTALALAAVLGLSLAACGSGDDTKEPGAGGPGNAGSGKPLALAELAGIIEKQLAAKKSFKAVVSAQGKEQGTLTVSTLAGTREVEVSSPKNEDGGPLHLIGLKDGIYSKDGEQPGKPWVKHVPTDVTGRLYLGAIGIIEGIVRTGEQRALIVAGGTITATKPEKVGAVDTIHYTVQVDVPKALRSIDRKAFVSEHWAIVSDVANGESEPKPETITDAQVENLATKFGAAMKGKPATYEYWVDAQRVPHRYAFSFPARVDTNGDMLYSDWGTAKITPPPADQVAPAPPIG</sequence>